<dbReference type="Gene3D" id="3.30.200.20">
    <property type="entry name" value="Phosphorylase Kinase, domain 1"/>
    <property type="match status" value="1"/>
</dbReference>
<sequence length="561" mass="63851">PRLVKPRSPAFSSLFGGPSISTYLPSSRRALHAEKATPDDLFDYTSGRWIYNEALRLSERKSVFNVPGLRLLVAQSVGRSPSDILSLTKLAEGGFNRSFLITMHDGFQMVARIPYPYNRPSYHLLASEVATMDYLRTVAGIPIPEVYGYSPGEDSAAETEYIFMEYVRGTTLGAVWTGLAEKDFVSIMRQLVELEAKMMGVEFPAGGSLYYARDLEKVGGEGIQLPDDAQFCIGPDVSGWLWHGRRSRLQVNRGPYKTMEEALVRGAHKELAFLERFGQPLLPFNRWRRELYNYQEQLPSDHAENLDRYLLIAPSILPQDPALGSFRIRHPDLTHANNILISRTTDSDEWKICSLIDWQHASILPISLLAGIPGCMECGRSDFDPKTRPSLPDYFAEVEWMRPQMTHYLYLKDTEELNPLHYAALSDPQRELRQHLFEDSSRPWTSETLHLKYSLMQATQKWDALAGPGAGPCPIAFNPEDVTEAERLHKRLDKADFNNSFCEGFMGCGRQGSVENQAYELALRRLGEMTDDWFSELETEEERANFLAHYEFGDMDEEPYM</sequence>
<evidence type="ECO:0000313" key="2">
    <source>
        <dbReference type="EMBL" id="KAJ7617401.1"/>
    </source>
</evidence>
<dbReference type="InterPro" id="IPR011009">
    <property type="entry name" value="Kinase-like_dom_sf"/>
</dbReference>
<proteinExistence type="predicted"/>
<feature type="domain" description="Aminoglycoside phosphotransferase" evidence="1">
    <location>
        <begin position="88"/>
        <end position="363"/>
    </location>
</feature>
<feature type="non-terminal residue" evidence="2">
    <location>
        <position position="1"/>
    </location>
</feature>
<keyword evidence="2" id="KW-0808">Transferase</keyword>
<gene>
    <name evidence="2" type="ORF">FB45DRAFT_1104884</name>
</gene>
<dbReference type="PANTHER" id="PTHR36091">
    <property type="entry name" value="ALTERED INHERITANCE OF MITOCHONDRIA PROTEIN 9, MITOCHONDRIAL"/>
    <property type="match status" value="1"/>
</dbReference>
<name>A0AAD7BD81_9AGAR</name>
<accession>A0AAD7BD81</accession>
<dbReference type="Pfam" id="PF01636">
    <property type="entry name" value="APH"/>
    <property type="match status" value="1"/>
</dbReference>
<organism evidence="2 3">
    <name type="scientific">Roridomyces roridus</name>
    <dbReference type="NCBI Taxonomy" id="1738132"/>
    <lineage>
        <taxon>Eukaryota</taxon>
        <taxon>Fungi</taxon>
        <taxon>Dikarya</taxon>
        <taxon>Basidiomycota</taxon>
        <taxon>Agaricomycotina</taxon>
        <taxon>Agaricomycetes</taxon>
        <taxon>Agaricomycetidae</taxon>
        <taxon>Agaricales</taxon>
        <taxon>Marasmiineae</taxon>
        <taxon>Mycenaceae</taxon>
        <taxon>Roridomyces</taxon>
    </lineage>
</organism>
<dbReference type="GO" id="GO:0005739">
    <property type="term" value="C:mitochondrion"/>
    <property type="evidence" value="ECO:0007669"/>
    <property type="project" value="TreeGrafter"/>
</dbReference>
<dbReference type="InterPro" id="IPR002575">
    <property type="entry name" value="Aminoglycoside_PTrfase"/>
</dbReference>
<dbReference type="InterPro" id="IPR051035">
    <property type="entry name" value="Mito_inheritance_9"/>
</dbReference>
<reference evidence="2" key="1">
    <citation type="submission" date="2023-03" db="EMBL/GenBank/DDBJ databases">
        <title>Massive genome expansion in bonnet fungi (Mycena s.s.) driven by repeated elements and novel gene families across ecological guilds.</title>
        <authorList>
            <consortium name="Lawrence Berkeley National Laboratory"/>
            <person name="Harder C.B."/>
            <person name="Miyauchi S."/>
            <person name="Viragh M."/>
            <person name="Kuo A."/>
            <person name="Thoen E."/>
            <person name="Andreopoulos B."/>
            <person name="Lu D."/>
            <person name="Skrede I."/>
            <person name="Drula E."/>
            <person name="Henrissat B."/>
            <person name="Morin E."/>
            <person name="Kohler A."/>
            <person name="Barry K."/>
            <person name="LaButti K."/>
            <person name="Morin E."/>
            <person name="Salamov A."/>
            <person name="Lipzen A."/>
            <person name="Mereny Z."/>
            <person name="Hegedus B."/>
            <person name="Baldrian P."/>
            <person name="Stursova M."/>
            <person name="Weitz H."/>
            <person name="Taylor A."/>
            <person name="Grigoriev I.V."/>
            <person name="Nagy L.G."/>
            <person name="Martin F."/>
            <person name="Kauserud H."/>
        </authorList>
    </citation>
    <scope>NUCLEOTIDE SEQUENCE</scope>
    <source>
        <strain evidence="2">9284</strain>
    </source>
</reference>
<dbReference type="AlphaFoldDB" id="A0AAD7BD81"/>
<dbReference type="GO" id="GO:0016301">
    <property type="term" value="F:kinase activity"/>
    <property type="evidence" value="ECO:0007669"/>
    <property type="project" value="UniProtKB-KW"/>
</dbReference>
<protein>
    <submittedName>
        <fullName evidence="2">Protein kinase subdomain-containing protein PKL/CAK/Fmp29</fullName>
    </submittedName>
</protein>
<dbReference type="EMBL" id="JARKIF010000021">
    <property type="protein sequence ID" value="KAJ7617401.1"/>
    <property type="molecule type" value="Genomic_DNA"/>
</dbReference>
<dbReference type="PANTHER" id="PTHR36091:SF2">
    <property type="entry name" value="AMINOGLYCOSIDE PHOSPHOTRANSFERASE DOMAIN-CONTAINING PROTEIN"/>
    <property type="match status" value="1"/>
</dbReference>
<evidence type="ECO:0000259" key="1">
    <source>
        <dbReference type="Pfam" id="PF01636"/>
    </source>
</evidence>
<keyword evidence="2" id="KW-0418">Kinase</keyword>
<evidence type="ECO:0000313" key="3">
    <source>
        <dbReference type="Proteomes" id="UP001221142"/>
    </source>
</evidence>
<keyword evidence="3" id="KW-1185">Reference proteome</keyword>
<dbReference type="Proteomes" id="UP001221142">
    <property type="component" value="Unassembled WGS sequence"/>
</dbReference>
<dbReference type="SUPFAM" id="SSF56112">
    <property type="entry name" value="Protein kinase-like (PK-like)"/>
    <property type="match status" value="1"/>
</dbReference>
<comment type="caution">
    <text evidence="2">The sequence shown here is derived from an EMBL/GenBank/DDBJ whole genome shotgun (WGS) entry which is preliminary data.</text>
</comment>